<dbReference type="CDD" id="cd11338">
    <property type="entry name" value="AmyAc_CMD"/>
    <property type="match status" value="1"/>
</dbReference>
<dbReference type="SUPFAM" id="SSF51011">
    <property type="entry name" value="Glycosyl hydrolase domain"/>
    <property type="match status" value="1"/>
</dbReference>
<dbReference type="PANTHER" id="PTHR10357:SF210">
    <property type="entry name" value="MALTODEXTRIN GLUCOSIDASE"/>
    <property type="match status" value="1"/>
</dbReference>
<dbReference type="SUPFAM" id="SSF81296">
    <property type="entry name" value="E set domains"/>
    <property type="match status" value="1"/>
</dbReference>
<evidence type="ECO:0000256" key="1">
    <source>
        <dbReference type="ARBA" id="ARBA00008061"/>
    </source>
</evidence>
<reference evidence="5" key="1">
    <citation type="submission" date="2020-10" db="EMBL/GenBank/DDBJ databases">
        <authorList>
            <person name="Gilroy R."/>
        </authorList>
    </citation>
    <scope>NUCLEOTIDE SEQUENCE</scope>
    <source>
        <strain evidence="5">CHK195-12923</strain>
    </source>
</reference>
<dbReference type="Gene3D" id="2.60.40.10">
    <property type="entry name" value="Immunoglobulins"/>
    <property type="match status" value="1"/>
</dbReference>
<proteinExistence type="inferred from homology"/>
<dbReference type="CDD" id="cd02857">
    <property type="entry name" value="E_set_CDase_PDE_N"/>
    <property type="match status" value="1"/>
</dbReference>
<gene>
    <name evidence="5" type="ORF">IAB69_03380</name>
</gene>
<dbReference type="GO" id="GO:0004553">
    <property type="term" value="F:hydrolase activity, hydrolyzing O-glycosyl compounds"/>
    <property type="evidence" value="ECO:0007669"/>
    <property type="project" value="InterPro"/>
</dbReference>
<keyword evidence="3" id="KW-0326">Glycosidase</keyword>
<evidence type="ECO:0000259" key="4">
    <source>
        <dbReference type="SMART" id="SM00642"/>
    </source>
</evidence>
<sequence length="689" mass="79845">MINRMALFSDETECFRTPYEPVKGDLVTIALRTLADDVNHAYIVLNGIKKEMTKARTDGTFDYYSIKLTCTDDPVSYYFVLYDDDDKVCYNKIGWAENNQSEYNFSFIPGFKVPDWAKGAVVYQIFVDRFCNGNPSNDVENNEYYYTGSHSRKITYWGKYPDKLDVSNFYGGDLQGVLKKLDYLQDLGVEAIYFNPIFVSPSNHKYDTQDYDHIDPHLAVIIEDEPHAMADWEKHNGFARRYIKRVTSQKNLEKSNAFFAELVKEVHRRGMKIIIDGVFNHCGSFNKWMDREGIYLDKEGYEDGAYQSVLSPYRSYFRFNHPNENYSDYEGWWGFETLPKLNYEDSPELVENIMKIGEKWVSPPYNVDGWRLDVAADLGHSPQMNHWFWEKFRKRVRKANPEAFIFAEHYGDPAPWFNGRQWDTVMNYDAFMEPVTWFLTGMEKHSDNRDDRLLGDGIYFFDSMFRNMSRFPRPSLDSALNQLSNHDHSRFLTRTNRTVGRVESMGAEAASYGIDKRVFMLGVTIQMTWPGSPGIYYADEAGQVGWTDPDSRRTYPWGNEDKSLIKFHKKLIAVRKKVHCLKKGSLKKLDAGHGYIVYARFDYEDCAVTIVNMRDEELKLSVPVWEAGVQTGGKMKVEVSSSHEPFEGDEYKVKYGRLLIALPAKSSCVLSCKFGKNGHGNQQISMFLT</sequence>
<dbReference type="PANTHER" id="PTHR10357">
    <property type="entry name" value="ALPHA-AMYLASE FAMILY MEMBER"/>
    <property type="match status" value="1"/>
</dbReference>
<dbReference type="InterPro" id="IPR013783">
    <property type="entry name" value="Ig-like_fold"/>
</dbReference>
<protein>
    <submittedName>
        <fullName evidence="5">Glycoside hydrolase family 13 protein</fullName>
    </submittedName>
</protein>
<dbReference type="Pfam" id="PF00128">
    <property type="entry name" value="Alpha-amylase"/>
    <property type="match status" value="2"/>
</dbReference>
<evidence type="ECO:0000256" key="3">
    <source>
        <dbReference type="ARBA" id="ARBA00023295"/>
    </source>
</evidence>
<dbReference type="Proteomes" id="UP000824110">
    <property type="component" value="Unassembled WGS sequence"/>
</dbReference>
<dbReference type="EMBL" id="DVNE01000031">
    <property type="protein sequence ID" value="HIU61671.1"/>
    <property type="molecule type" value="Genomic_DNA"/>
</dbReference>
<evidence type="ECO:0000313" key="5">
    <source>
        <dbReference type="EMBL" id="HIU61671.1"/>
    </source>
</evidence>
<dbReference type="SUPFAM" id="SSF51445">
    <property type="entry name" value="(Trans)glycosidases"/>
    <property type="match status" value="1"/>
</dbReference>
<dbReference type="InterPro" id="IPR013780">
    <property type="entry name" value="Glyco_hydro_b"/>
</dbReference>
<dbReference type="Gene3D" id="2.60.40.1180">
    <property type="entry name" value="Golgi alpha-mannosidase II"/>
    <property type="match status" value="1"/>
</dbReference>
<dbReference type="InterPro" id="IPR017853">
    <property type="entry name" value="GH"/>
</dbReference>
<evidence type="ECO:0000256" key="2">
    <source>
        <dbReference type="ARBA" id="ARBA00022801"/>
    </source>
</evidence>
<dbReference type="AlphaFoldDB" id="A0A9D1SIQ6"/>
<dbReference type="InterPro" id="IPR006047">
    <property type="entry name" value="GH13_cat_dom"/>
</dbReference>
<dbReference type="InterPro" id="IPR004185">
    <property type="entry name" value="Glyco_hydro_13_lg-like_dom"/>
</dbReference>
<keyword evidence="2 5" id="KW-0378">Hydrolase</keyword>
<dbReference type="Pfam" id="PF02903">
    <property type="entry name" value="Alpha-amylase_N"/>
    <property type="match status" value="1"/>
</dbReference>
<dbReference type="InterPro" id="IPR014756">
    <property type="entry name" value="Ig_E-set"/>
</dbReference>
<comment type="caution">
    <text evidence="5">The sequence shown here is derived from an EMBL/GenBank/DDBJ whole genome shotgun (WGS) entry which is preliminary data.</text>
</comment>
<accession>A0A9D1SIQ6</accession>
<comment type="similarity">
    <text evidence="1">Belongs to the glycosyl hydrolase 13 family.</text>
</comment>
<dbReference type="SMART" id="SM00642">
    <property type="entry name" value="Aamy"/>
    <property type="match status" value="1"/>
</dbReference>
<name>A0A9D1SIQ6_9FIRM</name>
<dbReference type="Gene3D" id="3.20.20.80">
    <property type="entry name" value="Glycosidases"/>
    <property type="match status" value="1"/>
</dbReference>
<dbReference type="GO" id="GO:0005975">
    <property type="term" value="P:carbohydrate metabolic process"/>
    <property type="evidence" value="ECO:0007669"/>
    <property type="project" value="InterPro"/>
</dbReference>
<evidence type="ECO:0000313" key="6">
    <source>
        <dbReference type="Proteomes" id="UP000824110"/>
    </source>
</evidence>
<organism evidence="5 6">
    <name type="scientific">Candidatus Coproplasma excrementigallinarum</name>
    <dbReference type="NCBI Taxonomy" id="2840747"/>
    <lineage>
        <taxon>Bacteria</taxon>
        <taxon>Bacillati</taxon>
        <taxon>Bacillota</taxon>
        <taxon>Clostridia</taxon>
        <taxon>Eubacteriales</taxon>
        <taxon>Candidatus Coproplasma</taxon>
    </lineage>
</organism>
<feature type="domain" description="Glycosyl hydrolase family 13 catalytic" evidence="4">
    <location>
        <begin position="124"/>
        <end position="575"/>
    </location>
</feature>
<reference evidence="5" key="2">
    <citation type="journal article" date="2021" name="PeerJ">
        <title>Extensive microbial diversity within the chicken gut microbiome revealed by metagenomics and culture.</title>
        <authorList>
            <person name="Gilroy R."/>
            <person name="Ravi A."/>
            <person name="Getino M."/>
            <person name="Pursley I."/>
            <person name="Horton D.L."/>
            <person name="Alikhan N.F."/>
            <person name="Baker D."/>
            <person name="Gharbi K."/>
            <person name="Hall N."/>
            <person name="Watson M."/>
            <person name="Adriaenssens E.M."/>
            <person name="Foster-Nyarko E."/>
            <person name="Jarju S."/>
            <person name="Secka A."/>
            <person name="Antonio M."/>
            <person name="Oren A."/>
            <person name="Chaudhuri R.R."/>
            <person name="La Ragione R."/>
            <person name="Hildebrand F."/>
            <person name="Pallen M.J."/>
        </authorList>
    </citation>
    <scope>NUCLEOTIDE SEQUENCE</scope>
    <source>
        <strain evidence="5">CHK195-12923</strain>
    </source>
</reference>